<dbReference type="Pfam" id="PF09911">
    <property type="entry name" value="DUF2140"/>
    <property type="match status" value="1"/>
</dbReference>
<accession>A0A1G9CH60</accession>
<sequence>MWKWLFIILLLLNILAVGSLYIFLSGDYGEVETGETGEAEDENMIILQNSTVETLLNSFLQEDQANDIEVSIDENSIELLSENEYLDMNFDTTFNLSPQITEHSLIFEVSNISVGQLPLTEDMLYTLIRTSADLPEGMEFSTDSKALIIEKSIFDDYSELALDIEQIDHQNDAWYFSIENLN</sequence>
<dbReference type="STRING" id="576118.SAMN05216216_10466"/>
<evidence type="ECO:0000313" key="1">
    <source>
        <dbReference type="EMBL" id="SDK51012.1"/>
    </source>
</evidence>
<dbReference type="RefSeq" id="WP_176754044.1">
    <property type="nucleotide sequence ID" value="NZ_FNFY01000004.1"/>
</dbReference>
<protein>
    <submittedName>
        <fullName evidence="1">Uncharacterized protein YpmS</fullName>
    </submittedName>
</protein>
<dbReference type="Proteomes" id="UP000199008">
    <property type="component" value="Unassembled WGS sequence"/>
</dbReference>
<gene>
    <name evidence="1" type="ORF">SAMN05216216_10466</name>
</gene>
<keyword evidence="2" id="KW-1185">Reference proteome</keyword>
<dbReference type="InterPro" id="IPR018672">
    <property type="entry name" value="DUF2140"/>
</dbReference>
<dbReference type="EMBL" id="FNFY01000004">
    <property type="protein sequence ID" value="SDK51012.1"/>
    <property type="molecule type" value="Genomic_DNA"/>
</dbReference>
<proteinExistence type="predicted"/>
<evidence type="ECO:0000313" key="2">
    <source>
        <dbReference type="Proteomes" id="UP000199008"/>
    </source>
</evidence>
<name>A0A1G9CH60_9BACL</name>
<organism evidence="1 2">
    <name type="scientific">Lacicoccus qingdaonensis</name>
    <dbReference type="NCBI Taxonomy" id="576118"/>
    <lineage>
        <taxon>Bacteria</taxon>
        <taxon>Bacillati</taxon>
        <taxon>Bacillota</taxon>
        <taxon>Bacilli</taxon>
        <taxon>Bacillales</taxon>
        <taxon>Salinicoccaceae</taxon>
        <taxon>Lacicoccus</taxon>
    </lineage>
</organism>
<dbReference type="AlphaFoldDB" id="A0A1G9CH60"/>
<reference evidence="2" key="1">
    <citation type="submission" date="2016-10" db="EMBL/GenBank/DDBJ databases">
        <authorList>
            <person name="Varghese N."/>
            <person name="Submissions S."/>
        </authorList>
    </citation>
    <scope>NUCLEOTIDE SEQUENCE [LARGE SCALE GENOMIC DNA]</scope>
    <source>
        <strain evidence="2">CGMCC 1.8895</strain>
    </source>
</reference>